<keyword evidence="1" id="KW-0472">Membrane</keyword>
<evidence type="ECO:0000313" key="2">
    <source>
        <dbReference type="EMBL" id="KAL3807768.1"/>
    </source>
</evidence>
<feature type="transmembrane region" description="Helical" evidence="1">
    <location>
        <begin position="177"/>
        <end position="199"/>
    </location>
</feature>
<accession>A0ABD3R4P0</accession>
<dbReference type="PANTHER" id="PTHR33471">
    <property type="entry name" value="ATP-DEPENDENT ZINC METALLOPROTEASE-RELATED"/>
    <property type="match status" value="1"/>
</dbReference>
<dbReference type="Gene3D" id="1.20.58.760">
    <property type="entry name" value="Peptidase M41"/>
    <property type="match status" value="1"/>
</dbReference>
<keyword evidence="1" id="KW-0812">Transmembrane</keyword>
<name>A0ABD3R4P0_9STRA</name>
<proteinExistence type="predicted"/>
<keyword evidence="3" id="KW-1185">Reference proteome</keyword>
<feature type="transmembrane region" description="Helical" evidence="1">
    <location>
        <begin position="151"/>
        <end position="171"/>
    </location>
</feature>
<comment type="caution">
    <text evidence="2">The sequence shown here is derived from an EMBL/GenBank/DDBJ whole genome shotgun (WGS) entry which is preliminary data.</text>
</comment>
<reference evidence="2 3" key="1">
    <citation type="submission" date="2024-10" db="EMBL/GenBank/DDBJ databases">
        <title>Updated reference genomes for cyclostephanoid diatoms.</title>
        <authorList>
            <person name="Roberts W.R."/>
            <person name="Alverson A.J."/>
        </authorList>
    </citation>
    <scope>NUCLEOTIDE SEQUENCE [LARGE SCALE GENOMIC DNA]</scope>
    <source>
        <strain evidence="2 3">AJA228-03</strain>
    </source>
</reference>
<gene>
    <name evidence="2" type="ORF">ACHAXA_007581</name>
</gene>
<dbReference type="InterPro" id="IPR037219">
    <property type="entry name" value="Peptidase_M41-like"/>
</dbReference>
<protein>
    <submittedName>
        <fullName evidence="2">Uncharacterized protein</fullName>
    </submittedName>
</protein>
<dbReference type="Proteomes" id="UP001530377">
    <property type="component" value="Unassembled WGS sequence"/>
</dbReference>
<feature type="transmembrane region" description="Helical" evidence="1">
    <location>
        <begin position="536"/>
        <end position="557"/>
    </location>
</feature>
<dbReference type="AlphaFoldDB" id="A0ABD3R4P0"/>
<evidence type="ECO:0000256" key="1">
    <source>
        <dbReference type="SAM" id="Phobius"/>
    </source>
</evidence>
<dbReference type="EMBL" id="JALLPB020000586">
    <property type="protein sequence ID" value="KAL3807768.1"/>
    <property type="molecule type" value="Genomic_DNA"/>
</dbReference>
<sequence>MRCRYLLSSHPLALTWFVMKGQCLTLSPLLRHGQARLRQFSSLRAVEIEAELDPTSKSLTRTPYAIDIKELSKLDSCRTRTAACKILCTALRFDQEEVVRLYDSVKIPKDLSTRPISDAELSLQTRTINSKYKIMDLIELNGDRDIDRASLAVLCIFLFGSSSAILAQQTTQGLPEIVRWLIVFALCFSPLALVGYGLAVPEELSGLLVAVQRQIFPSYRKRMTQHEAGHFLLGYLLGWPVKTYQTSNAVKNAVEFYPLSDADVGKVKAQQMGFDVKEKLVSRSRITTVGDGPYYSIDGRGSTDMERSVLRDSDSLFALSREDDPTSSWPFRGFDDNTLDKLAIISVAGACAEILAYGNAEGGVADLLQLRRIYGAAASASSSKEKMGPDSFGSFSDDATERRLRRANKVRNGGVDDRDMDTRTRFALGYAMGLLRRHLGVLDALAETMERDGSVAECILAIEECPNVSGYAQKGEDFEKSRRERFRAEELGLGGWIERTFLGGRKTIDVQDTGVVEGKGGGKRKQRFQMTGDDPLYAALAVAVVFYAWASSGGLSLH</sequence>
<keyword evidence="1" id="KW-1133">Transmembrane helix</keyword>
<dbReference type="PANTHER" id="PTHR33471:SF7">
    <property type="entry name" value="ATP-DEPENDENT ZINC METALLOPROTEASE-RELATED"/>
    <property type="match status" value="1"/>
</dbReference>
<organism evidence="2 3">
    <name type="scientific">Cyclostephanos tholiformis</name>
    <dbReference type="NCBI Taxonomy" id="382380"/>
    <lineage>
        <taxon>Eukaryota</taxon>
        <taxon>Sar</taxon>
        <taxon>Stramenopiles</taxon>
        <taxon>Ochrophyta</taxon>
        <taxon>Bacillariophyta</taxon>
        <taxon>Coscinodiscophyceae</taxon>
        <taxon>Thalassiosirophycidae</taxon>
        <taxon>Stephanodiscales</taxon>
        <taxon>Stephanodiscaceae</taxon>
        <taxon>Cyclostephanos</taxon>
    </lineage>
</organism>
<evidence type="ECO:0000313" key="3">
    <source>
        <dbReference type="Proteomes" id="UP001530377"/>
    </source>
</evidence>